<evidence type="ECO:0008006" key="4">
    <source>
        <dbReference type="Google" id="ProtNLM"/>
    </source>
</evidence>
<feature type="transmembrane region" description="Helical" evidence="1">
    <location>
        <begin position="89"/>
        <end position="109"/>
    </location>
</feature>
<keyword evidence="1" id="KW-0812">Transmembrane</keyword>
<evidence type="ECO:0000313" key="3">
    <source>
        <dbReference type="Proteomes" id="UP000266723"/>
    </source>
</evidence>
<proteinExistence type="predicted"/>
<organism evidence="2 3">
    <name type="scientific">Brassica cretica</name>
    <name type="common">Mustard</name>
    <dbReference type="NCBI Taxonomy" id="69181"/>
    <lineage>
        <taxon>Eukaryota</taxon>
        <taxon>Viridiplantae</taxon>
        <taxon>Streptophyta</taxon>
        <taxon>Embryophyta</taxon>
        <taxon>Tracheophyta</taxon>
        <taxon>Spermatophyta</taxon>
        <taxon>Magnoliopsida</taxon>
        <taxon>eudicotyledons</taxon>
        <taxon>Gunneridae</taxon>
        <taxon>Pentapetalae</taxon>
        <taxon>rosids</taxon>
        <taxon>malvids</taxon>
        <taxon>Brassicales</taxon>
        <taxon>Brassicaceae</taxon>
        <taxon>Brassiceae</taxon>
        <taxon>Brassica</taxon>
    </lineage>
</organism>
<gene>
    <name evidence="2" type="ORF">DY000_02011738</name>
</gene>
<name>A0ABQ7CRA2_BRACR</name>
<accession>A0ABQ7CRA2</accession>
<comment type="caution">
    <text evidence="2">The sequence shown here is derived from an EMBL/GenBank/DDBJ whole genome shotgun (WGS) entry which is preliminary data.</text>
</comment>
<evidence type="ECO:0000256" key="1">
    <source>
        <dbReference type="SAM" id="Phobius"/>
    </source>
</evidence>
<dbReference type="Proteomes" id="UP000266723">
    <property type="component" value="Unassembled WGS sequence"/>
</dbReference>
<evidence type="ECO:0000313" key="2">
    <source>
        <dbReference type="EMBL" id="KAF3561909.1"/>
    </source>
</evidence>
<protein>
    <recommendedName>
        <fullName evidence="4">NADH:quinone oxidoreductase/Mrp antiporter membrane subunit domain-containing protein</fullName>
    </recommendedName>
</protein>
<sequence length="148" mass="16968">MLYTSKYREARRQLSIITTLVGKEYYDNSEQSYEGSYRRLKYVGYETESFLILTFLREVSNVLPIPWDPLIPCFIPVMLLMMTSHGLELSILTFLCGGYMLWRVLYGVFSSATRTKGIKISTLSFEIANTIVKGSNLMHSLSMIASHI</sequence>
<reference evidence="2 3" key="1">
    <citation type="journal article" date="2020" name="BMC Genomics">
        <title>Intraspecific diversification of the crop wild relative Brassica cretica Lam. using demographic model selection.</title>
        <authorList>
            <person name="Kioukis A."/>
            <person name="Michalopoulou V.A."/>
            <person name="Briers L."/>
            <person name="Pirintsos S."/>
            <person name="Studholme D.J."/>
            <person name="Pavlidis P."/>
            <person name="Sarris P.F."/>
        </authorList>
    </citation>
    <scope>NUCLEOTIDE SEQUENCE [LARGE SCALE GENOMIC DNA]</scope>
    <source>
        <strain evidence="3">cv. PFS-1207/04</strain>
    </source>
</reference>
<keyword evidence="1" id="KW-0472">Membrane</keyword>
<keyword evidence="3" id="KW-1185">Reference proteome</keyword>
<dbReference type="EMBL" id="QGKV02000759">
    <property type="protein sequence ID" value="KAF3561909.1"/>
    <property type="molecule type" value="Genomic_DNA"/>
</dbReference>
<keyword evidence="1" id="KW-1133">Transmembrane helix</keyword>